<reference evidence="4" key="2">
    <citation type="submission" date="2025-08" db="UniProtKB">
        <authorList>
            <consortium name="Ensembl"/>
        </authorList>
    </citation>
    <scope>IDENTIFICATION</scope>
</reference>
<keyword evidence="2" id="KW-1015">Disulfide bond</keyword>
<accession>H3CGN3</accession>
<dbReference type="PANTHER" id="PTHR14002">
    <property type="entry name" value="ENDOGLIN/TGF-BETA RECEPTOR TYPE III"/>
    <property type="match status" value="1"/>
</dbReference>
<reference evidence="4" key="3">
    <citation type="submission" date="2025-09" db="UniProtKB">
        <authorList>
            <consortium name="Ensembl"/>
        </authorList>
    </citation>
    <scope>IDENTIFICATION</scope>
</reference>
<evidence type="ECO:0000256" key="2">
    <source>
        <dbReference type="ARBA" id="ARBA00023157"/>
    </source>
</evidence>
<dbReference type="SMART" id="SM00241">
    <property type="entry name" value="ZP"/>
    <property type="match status" value="1"/>
</dbReference>
<dbReference type="PANTHER" id="PTHR14002:SF59">
    <property type="entry name" value="CUB AND ZONA PELLUCIDA-LIKE DOMAIN-CONTAINING PROTEIN 1-RELATED"/>
    <property type="match status" value="1"/>
</dbReference>
<dbReference type="InterPro" id="IPR042235">
    <property type="entry name" value="ZP-C_dom"/>
</dbReference>
<dbReference type="AlphaFoldDB" id="H3CGN3"/>
<dbReference type="InterPro" id="IPR001507">
    <property type="entry name" value="ZP_dom"/>
</dbReference>
<evidence type="ECO:0000259" key="3">
    <source>
        <dbReference type="PROSITE" id="PS51034"/>
    </source>
</evidence>
<dbReference type="Pfam" id="PF00100">
    <property type="entry name" value="Zona_pellucida"/>
    <property type="match status" value="1"/>
</dbReference>
<evidence type="ECO:0000313" key="5">
    <source>
        <dbReference type="Proteomes" id="UP000007303"/>
    </source>
</evidence>
<keyword evidence="1" id="KW-0732">Signal</keyword>
<dbReference type="Gene3D" id="2.60.40.4100">
    <property type="entry name" value="Zona pellucida, ZP-C domain"/>
    <property type="match status" value="1"/>
</dbReference>
<reference evidence="5" key="1">
    <citation type="journal article" date="2004" name="Nature">
        <title>Genome duplication in the teleost fish Tetraodon nigroviridis reveals the early vertebrate proto-karyotype.</title>
        <authorList>
            <person name="Jaillon O."/>
            <person name="Aury J.-M."/>
            <person name="Brunet F."/>
            <person name="Petit J.-L."/>
            <person name="Stange-Thomann N."/>
            <person name="Mauceli E."/>
            <person name="Bouneau L."/>
            <person name="Fischer C."/>
            <person name="Ozouf-Costaz C."/>
            <person name="Bernot A."/>
            <person name="Nicaud S."/>
            <person name="Jaffe D."/>
            <person name="Fisher S."/>
            <person name="Lutfalla G."/>
            <person name="Dossat C."/>
            <person name="Segurens B."/>
            <person name="Dasilva C."/>
            <person name="Salanoubat M."/>
            <person name="Levy M."/>
            <person name="Boudet N."/>
            <person name="Castellano S."/>
            <person name="Anthouard V."/>
            <person name="Jubin C."/>
            <person name="Castelli V."/>
            <person name="Katinka M."/>
            <person name="Vacherie B."/>
            <person name="Biemont C."/>
            <person name="Skalli Z."/>
            <person name="Cattolico L."/>
            <person name="Poulain J."/>
            <person name="De Berardinis V."/>
            <person name="Cruaud C."/>
            <person name="Duprat S."/>
            <person name="Brottier P."/>
            <person name="Coutanceau J.-P."/>
            <person name="Gouzy J."/>
            <person name="Parra G."/>
            <person name="Lardier G."/>
            <person name="Chapple C."/>
            <person name="McKernan K.J."/>
            <person name="McEwan P."/>
            <person name="Bosak S."/>
            <person name="Kellis M."/>
            <person name="Volff J.-N."/>
            <person name="Guigo R."/>
            <person name="Zody M.C."/>
            <person name="Mesirov J."/>
            <person name="Lindblad-Toh K."/>
            <person name="Birren B."/>
            <person name="Nusbaum C."/>
            <person name="Kahn D."/>
            <person name="Robinson-Rechavi M."/>
            <person name="Laudet V."/>
            <person name="Schachter V."/>
            <person name="Quetier F."/>
            <person name="Saurin W."/>
            <person name="Scarpelli C."/>
            <person name="Wincker P."/>
            <person name="Lander E.S."/>
            <person name="Weissenbach J."/>
            <person name="Roest Crollius H."/>
        </authorList>
    </citation>
    <scope>NUCLEOTIDE SEQUENCE [LARGE SCALE GENOMIC DNA]</scope>
</reference>
<feature type="domain" description="ZP" evidence="3">
    <location>
        <begin position="2"/>
        <end position="246"/>
    </location>
</feature>
<proteinExistence type="predicted"/>
<evidence type="ECO:0000313" key="4">
    <source>
        <dbReference type="Ensembl" id="ENSTNIP00000007411.1"/>
    </source>
</evidence>
<sequence length="275" mass="31234">IQCLPNRITVTLEKASMPGLDMNYLKLRDPTCSLTSNLTHIIGVMSFTTCGTKVQEDGDYLVFTNAITSFQLPNEVIVRRRSVNIDFSCRFPKLLSVSSSFNVHDSDYVFTQSNFGTFGYRFDIYDDGNFSSKVQSSAYPVSVKLLQTLYMGIQAQSELPNVQIFVESCKGTPDDNSDNPIYYDLIKDGCAKDETLRVHPSKQTTFNFEVQSFKFSDYDQVYITCYLMLCDSDSLFSRCAQGCVKSPARRRRRGLSLETERHSVIQGPLRFTQEE</sequence>
<organism evidence="4 5">
    <name type="scientific">Tetraodon nigroviridis</name>
    <name type="common">Spotted green pufferfish</name>
    <name type="synonym">Chelonodon nigroviridis</name>
    <dbReference type="NCBI Taxonomy" id="99883"/>
    <lineage>
        <taxon>Eukaryota</taxon>
        <taxon>Metazoa</taxon>
        <taxon>Chordata</taxon>
        <taxon>Craniata</taxon>
        <taxon>Vertebrata</taxon>
        <taxon>Euteleostomi</taxon>
        <taxon>Actinopterygii</taxon>
        <taxon>Neopterygii</taxon>
        <taxon>Teleostei</taxon>
        <taxon>Neoteleostei</taxon>
        <taxon>Acanthomorphata</taxon>
        <taxon>Eupercaria</taxon>
        <taxon>Tetraodontiformes</taxon>
        <taxon>Tetradontoidea</taxon>
        <taxon>Tetraodontidae</taxon>
        <taxon>Tetraodon</taxon>
    </lineage>
</organism>
<dbReference type="Proteomes" id="UP000007303">
    <property type="component" value="Unassembled WGS sequence"/>
</dbReference>
<evidence type="ECO:0000256" key="1">
    <source>
        <dbReference type="ARBA" id="ARBA00022729"/>
    </source>
</evidence>
<keyword evidence="5" id="KW-1185">Reference proteome</keyword>
<dbReference type="HOGENOM" id="CLU_037129_0_0_1"/>
<dbReference type="InterPro" id="IPR055356">
    <property type="entry name" value="ZP-N"/>
</dbReference>
<dbReference type="Pfam" id="PF23344">
    <property type="entry name" value="ZP-N"/>
    <property type="match status" value="1"/>
</dbReference>
<dbReference type="Gene3D" id="2.60.40.3210">
    <property type="entry name" value="Zona pellucida, ZP-N domain"/>
    <property type="match status" value="1"/>
</dbReference>
<dbReference type="GeneTree" id="ENSGT00940000163723"/>
<name>H3CGN3_TETNG</name>
<dbReference type="Ensembl" id="ENSTNIT00000007569.1">
    <property type="protein sequence ID" value="ENSTNIP00000007411.1"/>
    <property type="gene ID" value="ENSTNIG00000004756.1"/>
</dbReference>
<protein>
    <recommendedName>
        <fullName evidence="3">ZP domain-containing protein</fullName>
    </recommendedName>
</protein>
<dbReference type="InParanoid" id="H3CGN3"/>
<dbReference type="PROSITE" id="PS51034">
    <property type="entry name" value="ZP_2"/>
    <property type="match status" value="1"/>
</dbReference>
<dbReference type="InterPro" id="IPR055355">
    <property type="entry name" value="ZP-C"/>
</dbReference>
<dbReference type="OMA" id="HEWVEST"/>